<organism evidence="1 2">
    <name type="scientific">Pleurodeles waltl</name>
    <name type="common">Iberian ribbed newt</name>
    <dbReference type="NCBI Taxonomy" id="8319"/>
    <lineage>
        <taxon>Eukaryota</taxon>
        <taxon>Metazoa</taxon>
        <taxon>Chordata</taxon>
        <taxon>Craniata</taxon>
        <taxon>Vertebrata</taxon>
        <taxon>Euteleostomi</taxon>
        <taxon>Amphibia</taxon>
        <taxon>Batrachia</taxon>
        <taxon>Caudata</taxon>
        <taxon>Salamandroidea</taxon>
        <taxon>Salamandridae</taxon>
        <taxon>Pleurodelinae</taxon>
        <taxon>Pleurodeles</taxon>
    </lineage>
</organism>
<sequence>MDGSRRFVCTRGAVPSPCRVHCLLASRDCCSRTWDGSEGPRVSALPYSACLKDVPEVGWRPASVPGSGDLEKVVGVRSVAL</sequence>
<dbReference type="Proteomes" id="UP001066276">
    <property type="component" value="Chromosome 9"/>
</dbReference>
<dbReference type="EMBL" id="JANPWB010000013">
    <property type="protein sequence ID" value="KAJ1110359.1"/>
    <property type="molecule type" value="Genomic_DNA"/>
</dbReference>
<proteinExistence type="predicted"/>
<accession>A0AAV7N6N6</accession>
<evidence type="ECO:0000313" key="1">
    <source>
        <dbReference type="EMBL" id="KAJ1110359.1"/>
    </source>
</evidence>
<dbReference type="AlphaFoldDB" id="A0AAV7N6N6"/>
<protein>
    <submittedName>
        <fullName evidence="1">Uncharacterized protein</fullName>
    </submittedName>
</protein>
<gene>
    <name evidence="1" type="ORF">NDU88_007711</name>
</gene>
<comment type="caution">
    <text evidence="1">The sequence shown here is derived from an EMBL/GenBank/DDBJ whole genome shotgun (WGS) entry which is preliminary data.</text>
</comment>
<reference evidence="1" key="1">
    <citation type="journal article" date="2022" name="bioRxiv">
        <title>Sequencing and chromosome-scale assembly of the giantPleurodeles waltlgenome.</title>
        <authorList>
            <person name="Brown T."/>
            <person name="Elewa A."/>
            <person name="Iarovenko S."/>
            <person name="Subramanian E."/>
            <person name="Araus A.J."/>
            <person name="Petzold A."/>
            <person name="Susuki M."/>
            <person name="Suzuki K.-i.T."/>
            <person name="Hayashi T."/>
            <person name="Toyoda A."/>
            <person name="Oliveira C."/>
            <person name="Osipova E."/>
            <person name="Leigh N.D."/>
            <person name="Simon A."/>
            <person name="Yun M.H."/>
        </authorList>
    </citation>
    <scope>NUCLEOTIDE SEQUENCE</scope>
    <source>
        <strain evidence="1">20211129_DDA</strain>
        <tissue evidence="1">Liver</tissue>
    </source>
</reference>
<keyword evidence="2" id="KW-1185">Reference proteome</keyword>
<evidence type="ECO:0000313" key="2">
    <source>
        <dbReference type="Proteomes" id="UP001066276"/>
    </source>
</evidence>
<name>A0AAV7N6N6_PLEWA</name>